<name>A0A1J3GZH4_NOCCA</name>
<protein>
    <recommendedName>
        <fullName evidence="3">Retrotransposon gag domain-containing protein</fullName>
    </recommendedName>
</protein>
<evidence type="ECO:0000256" key="1">
    <source>
        <dbReference type="SAM" id="MobiDB-lite"/>
    </source>
</evidence>
<feature type="compositionally biased region" description="Basic and acidic residues" evidence="1">
    <location>
        <begin position="131"/>
        <end position="140"/>
    </location>
</feature>
<proteinExistence type="predicted"/>
<dbReference type="EMBL" id="GEVL01015827">
    <property type="protein sequence ID" value="JAU61514.1"/>
    <property type="molecule type" value="Transcribed_RNA"/>
</dbReference>
<feature type="region of interest" description="Disordered" evidence="1">
    <location>
        <begin position="131"/>
        <end position="163"/>
    </location>
</feature>
<accession>A0A1J3GZH4</accession>
<organism evidence="2">
    <name type="scientific">Noccaea caerulescens</name>
    <name type="common">Alpine penny-cress</name>
    <name type="synonym">Thlaspi caerulescens</name>
    <dbReference type="NCBI Taxonomy" id="107243"/>
    <lineage>
        <taxon>Eukaryota</taxon>
        <taxon>Viridiplantae</taxon>
        <taxon>Streptophyta</taxon>
        <taxon>Embryophyta</taxon>
        <taxon>Tracheophyta</taxon>
        <taxon>Spermatophyta</taxon>
        <taxon>Magnoliopsida</taxon>
        <taxon>eudicotyledons</taxon>
        <taxon>Gunneridae</taxon>
        <taxon>Pentapetalae</taxon>
        <taxon>rosids</taxon>
        <taxon>malvids</taxon>
        <taxon>Brassicales</taxon>
        <taxon>Brassicaceae</taxon>
        <taxon>Coluteocarpeae</taxon>
        <taxon>Noccaea</taxon>
    </lineage>
</organism>
<reference evidence="2" key="1">
    <citation type="submission" date="2016-07" db="EMBL/GenBank/DDBJ databases">
        <title>De novo transcriptome assembly of four accessions of the metal hyperaccumulator plant Noccaea caerulescens.</title>
        <authorList>
            <person name="Blande D."/>
            <person name="Halimaa P."/>
            <person name="Tervahauta A.I."/>
            <person name="Aarts M.G."/>
            <person name="Karenlampi S.O."/>
        </authorList>
    </citation>
    <scope>NUCLEOTIDE SEQUENCE</scope>
</reference>
<feature type="compositionally biased region" description="Basic residues" evidence="1">
    <location>
        <begin position="303"/>
        <end position="329"/>
    </location>
</feature>
<evidence type="ECO:0008006" key="3">
    <source>
        <dbReference type="Google" id="ProtNLM"/>
    </source>
</evidence>
<feature type="compositionally biased region" description="Polar residues" evidence="1">
    <location>
        <begin position="141"/>
        <end position="157"/>
    </location>
</feature>
<sequence length="826" mass="97646">MDMIKVPLFYGDDPERWVSWIERYCSGQRFSDSEAVHFAYGFVEDGALAWFNGEHSRSPFSSWEDFKLRLFLRFSKVQGKEDWNRRMRFLDRIQKFLDNEERLEKQNLGGEEMEESRVLDRLHQYLREDDKATKNQKEEIQTSGAIASHVGGSTKSNDPILEQNHPMTETQDKIPVFVSEPAAGVVVCQKVAEDPFVSLENLFQEEQSDEQKGTDAERTKSACQVFDQMIVRGKMVTNKRKKKRWKASLEIHERLEKHLSSGEKERTSLSWIEVWNGFCVNGKQWDVNKEIYVCQVFDKRSRERKKATRKRKKNKKFKRATRSKSKCGKVNHMTRQTQEEYKVRKLSNKSLMQRCKIVICLASYSHQVTEKRFLRKFTKKKKKRTRLEEHEREGIKHELVFAKLIWGHKTILKKLARWKKHKFKQKHNKQIVNLGNPKLEPELFEKGFNEWFKKKQGYERAYSRDDKLLQPSGLAMQNRELLAAKKRKRHQFRHKHKKQKNCKEGINEKFHWLYWIWLLLFTQRKNRKRRKKYVESQTRTREILCVVEMKRCSWERLVKLGKVRDKDDLSLCLKIGLCGNVELDNTKMNLVKSMGRKDLPMYLEREASLGRELMERGGNKRACALSLGNEITRAALEGKNKSLIWDDCDAERHDCERLVILLKLSSPYGEVTSTHIVCLLGFIISLGEKNKHEQTEELLGFRTAAGRVREKLPKTKNIRKKLQRRATVLAQRMDHLQQAIQGRKAQAGHPRHEVQFETGNWVFLKIQSPWARMLHEKLSLRFYRPLRTEAKEAWDNPKAGHVESVRWEVLQENSTLVWLNSSRPQP</sequence>
<feature type="region of interest" description="Disordered" evidence="1">
    <location>
        <begin position="303"/>
        <end position="331"/>
    </location>
</feature>
<dbReference type="AlphaFoldDB" id="A0A1J3GZH4"/>
<gene>
    <name evidence="2" type="ORF">LE_TR2912_c4_g1_i1_g.8274</name>
</gene>
<evidence type="ECO:0000313" key="2">
    <source>
        <dbReference type="EMBL" id="JAU61514.1"/>
    </source>
</evidence>